<name>I0KF53_9BACT</name>
<dbReference type="PANTHER" id="PTHR45947:SF3">
    <property type="entry name" value="SULFOQUINOVOSYL TRANSFERASE SQD2"/>
    <property type="match status" value="1"/>
</dbReference>
<dbReference type="AlphaFoldDB" id="I0KF53"/>
<proteinExistence type="predicted"/>
<dbReference type="RefSeq" id="WP_015333855.1">
    <property type="nucleotide sequence ID" value="NC_020054.1"/>
</dbReference>
<keyword evidence="2" id="KW-0808">Transferase</keyword>
<dbReference type="SUPFAM" id="SSF53756">
    <property type="entry name" value="UDP-Glycosyltransferase/glycogen phosphorylase"/>
    <property type="match status" value="1"/>
</dbReference>
<evidence type="ECO:0000313" key="2">
    <source>
        <dbReference type="EMBL" id="CCH02756.1"/>
    </source>
</evidence>
<keyword evidence="3" id="KW-1185">Reference proteome</keyword>
<dbReference type="Pfam" id="PF00534">
    <property type="entry name" value="Glycos_transf_1"/>
    <property type="match status" value="1"/>
</dbReference>
<dbReference type="EMBL" id="HE796683">
    <property type="protein sequence ID" value="CCH02756.1"/>
    <property type="molecule type" value="Genomic_DNA"/>
</dbReference>
<protein>
    <submittedName>
        <fullName evidence="2">Glycosyl transferase group 1</fullName>
    </submittedName>
</protein>
<evidence type="ECO:0000259" key="1">
    <source>
        <dbReference type="Pfam" id="PF00534"/>
    </source>
</evidence>
<dbReference type="eggNOG" id="COG0438">
    <property type="taxonomic scope" value="Bacteria"/>
</dbReference>
<dbReference type="OrthoDB" id="596635at2"/>
<sequence length="440" mass="50550">MPTDNLPTVLVTTYAVNPYKGSEDGMGWHFILQIARYQRVIAVTRANNQPAIERYWDEHPDLDPLRQRIQFLYFDWPAWLRFWKKGPLLSMIYYYGWQLSLALWLRRKKLPVDLVHNVNFHNDWTPTFLWLLGKPLIWGPVGHHPPVPTAELRTHGRKAWLQDRLLWTMKRAFWTFDPWLRLSKRRAAHVLCMNEAAATALQLPAHRYSIVPSVASPPVGPAPVATDLFRVLSVGRFVALKGFTTTVRAFAQFYHQLTPSEQLRTRLTLVGSGPAEPLIRRLIAQERIGHCTDLINWLPKDEVAACYRSASVFLFPSHEGAGMVVAEAMSYGLPVVCWANEGPGRFVHPDSSLRVPDHDLAAGAAQMASHLSALLRQPTHYQHERRLALHRFETAFDWSVRGEQLHQIYQTVLSINPCVTPPVHEDQSYRCHPLIERLER</sequence>
<evidence type="ECO:0000313" key="3">
    <source>
        <dbReference type="Proteomes" id="UP000011058"/>
    </source>
</evidence>
<dbReference type="STRING" id="1166018.FAES_4757"/>
<dbReference type="PANTHER" id="PTHR45947">
    <property type="entry name" value="SULFOQUINOVOSYL TRANSFERASE SQD2"/>
    <property type="match status" value="1"/>
</dbReference>
<dbReference type="InterPro" id="IPR050194">
    <property type="entry name" value="Glycosyltransferase_grp1"/>
</dbReference>
<dbReference type="KEGG" id="fae:FAES_4757"/>
<gene>
    <name evidence="2" type="primary">wcaL3</name>
    <name evidence="2" type="ORF">FAES_4757</name>
</gene>
<dbReference type="PATRIC" id="fig|1166018.3.peg.1726"/>
<accession>I0KF53</accession>
<dbReference type="GO" id="GO:0016758">
    <property type="term" value="F:hexosyltransferase activity"/>
    <property type="evidence" value="ECO:0007669"/>
    <property type="project" value="TreeGrafter"/>
</dbReference>
<organism evidence="2 3">
    <name type="scientific">Fibrella aestuarina BUZ 2</name>
    <dbReference type="NCBI Taxonomy" id="1166018"/>
    <lineage>
        <taxon>Bacteria</taxon>
        <taxon>Pseudomonadati</taxon>
        <taxon>Bacteroidota</taxon>
        <taxon>Cytophagia</taxon>
        <taxon>Cytophagales</taxon>
        <taxon>Spirosomataceae</taxon>
        <taxon>Fibrella</taxon>
    </lineage>
</organism>
<dbReference type="Gene3D" id="3.40.50.2000">
    <property type="entry name" value="Glycogen Phosphorylase B"/>
    <property type="match status" value="1"/>
</dbReference>
<feature type="domain" description="Glycosyl transferase family 1" evidence="1">
    <location>
        <begin position="228"/>
        <end position="351"/>
    </location>
</feature>
<reference evidence="2 3" key="1">
    <citation type="journal article" date="2012" name="J. Bacteriol.">
        <title>Genome Sequence of Fibrella aestuarina BUZ 2T, a Filamentous Marine Bacterium.</title>
        <authorList>
            <person name="Filippini M."/>
            <person name="Qi W."/>
            <person name="Blom J."/>
            <person name="Goesmann A."/>
            <person name="Smits T.H."/>
            <person name="Bagheri H.C."/>
        </authorList>
    </citation>
    <scope>NUCLEOTIDE SEQUENCE [LARGE SCALE GENOMIC DNA]</scope>
    <source>
        <strain evidence="3">BUZ 2T</strain>
    </source>
</reference>
<dbReference type="InterPro" id="IPR001296">
    <property type="entry name" value="Glyco_trans_1"/>
</dbReference>
<dbReference type="Proteomes" id="UP000011058">
    <property type="component" value="Chromosome"/>
</dbReference>
<dbReference type="HOGENOM" id="CLU_052026_1_0_10"/>